<dbReference type="PANTHER" id="PTHR46112:SF2">
    <property type="entry name" value="XAA-PRO AMINOPEPTIDASE P-RELATED"/>
    <property type="match status" value="1"/>
</dbReference>
<dbReference type="Gene3D" id="3.40.350.10">
    <property type="entry name" value="Creatinase/prolidase N-terminal domain"/>
    <property type="match status" value="1"/>
</dbReference>
<reference evidence="2 3" key="1">
    <citation type="submission" date="2018-06" db="EMBL/GenBank/DDBJ databases">
        <authorList>
            <consortium name="Pathogen Informatics"/>
            <person name="Doyle S."/>
        </authorList>
    </citation>
    <scope>NUCLEOTIDE SEQUENCE [LARGE SCALE GENOMIC DNA]</scope>
    <source>
        <strain evidence="2 3">NCTC10975</strain>
    </source>
</reference>
<proteinExistence type="predicted"/>
<dbReference type="Gene3D" id="3.90.230.10">
    <property type="entry name" value="Creatinase/methionine aminopeptidase superfamily"/>
    <property type="match status" value="1"/>
</dbReference>
<accession>A0A2X2E8F4</accession>
<name>A0A2X2E8F4_PROMI</name>
<dbReference type="AlphaFoldDB" id="A0A2X2E8F4"/>
<dbReference type="Proteomes" id="UP000251485">
    <property type="component" value="Unassembled WGS sequence"/>
</dbReference>
<dbReference type="PANTHER" id="PTHR46112">
    <property type="entry name" value="AMINOPEPTIDASE"/>
    <property type="match status" value="1"/>
</dbReference>
<feature type="domain" description="Peptidase M24" evidence="1">
    <location>
        <begin position="187"/>
        <end position="397"/>
    </location>
</feature>
<dbReference type="InterPro" id="IPR029149">
    <property type="entry name" value="Creatin/AminoP/Spt16_N"/>
</dbReference>
<dbReference type="CDD" id="cd01066">
    <property type="entry name" value="APP_MetAP"/>
    <property type="match status" value="1"/>
</dbReference>
<evidence type="ECO:0000259" key="1">
    <source>
        <dbReference type="Pfam" id="PF00557"/>
    </source>
</evidence>
<sequence length="428" mass="47429">MEEGITMKSKSVIPASFSLQERDRRWQLARDIMRDNQLDTLIIYGDRESAAPAPFCIDHYFTNDRLGSVVIFHEDKKPLIVTFAPMMIADHMQAKLRGDLQWIDEDNLVVGKTGRSIAHFLKEMGVQQNAHIGIIGLEPYPPFYFDGAMPFNTLNGIKEAFPYAKFSSVYRDFFRRASVKSEEELAHVRYAAAIGEAMSEAMRVTARPGATEAELAAAITATCLSRGGFTAEILMGSGSEYIGWGPPAWQYRSQAPREIQMGDIILSEIFALYGMYETQHQAAVAVGKIHENLEKAALVARECYEIGVEHLKAGITFGEVVDLMEKPLLESGGWHVHPLIHSINPYGPIGFGTAPGIESLPLAHRYKQIERLPNPGRELVLQEGMTFAFEPNCGFGHHLCNLGGTVVVGKSKGIELNSNSTQLMRADI</sequence>
<gene>
    <name evidence="2" type="ORF">NCTC10975_05284</name>
</gene>
<evidence type="ECO:0000313" key="2">
    <source>
        <dbReference type="EMBL" id="SPZ04409.1"/>
    </source>
</evidence>
<dbReference type="InterPro" id="IPR036005">
    <property type="entry name" value="Creatinase/aminopeptidase-like"/>
</dbReference>
<organism evidence="2 3">
    <name type="scientific">Proteus mirabilis</name>
    <dbReference type="NCBI Taxonomy" id="584"/>
    <lineage>
        <taxon>Bacteria</taxon>
        <taxon>Pseudomonadati</taxon>
        <taxon>Pseudomonadota</taxon>
        <taxon>Gammaproteobacteria</taxon>
        <taxon>Enterobacterales</taxon>
        <taxon>Morganellaceae</taxon>
        <taxon>Proteus</taxon>
    </lineage>
</organism>
<dbReference type="InterPro" id="IPR000994">
    <property type="entry name" value="Pept_M24"/>
</dbReference>
<dbReference type="SUPFAM" id="SSF55920">
    <property type="entry name" value="Creatinase/aminopeptidase"/>
    <property type="match status" value="1"/>
</dbReference>
<dbReference type="Pfam" id="PF00557">
    <property type="entry name" value="Peptidase_M24"/>
    <property type="match status" value="1"/>
</dbReference>
<protein>
    <submittedName>
        <fullName evidence="2">Peptidase</fullName>
    </submittedName>
</protein>
<dbReference type="InterPro" id="IPR050659">
    <property type="entry name" value="Peptidase_M24B"/>
</dbReference>
<dbReference type="EMBL" id="UAUE01000042">
    <property type="protein sequence ID" value="SPZ04409.1"/>
    <property type="molecule type" value="Genomic_DNA"/>
</dbReference>
<evidence type="ECO:0000313" key="3">
    <source>
        <dbReference type="Proteomes" id="UP000251485"/>
    </source>
</evidence>